<dbReference type="EMBL" id="DF973686">
    <property type="protein sequence ID" value="GAU37743.1"/>
    <property type="molecule type" value="Genomic_DNA"/>
</dbReference>
<gene>
    <name evidence="1" type="ORF">TSUD_382360</name>
</gene>
<protein>
    <submittedName>
        <fullName evidence="1">Uncharacterized protein</fullName>
    </submittedName>
</protein>
<evidence type="ECO:0000313" key="2">
    <source>
        <dbReference type="Proteomes" id="UP000242715"/>
    </source>
</evidence>
<sequence length="99" mass="12110">MMRGMIEDSNKAYEFERVRDSLVEENEDCESKRVEDYLEFEKIAEEEDENYEFERVEDLMDLEGVTYEEDEINYDLERVEDSIGGTRFRGSCRRRRWKK</sequence>
<proteinExistence type="predicted"/>
<dbReference type="Proteomes" id="UP000242715">
    <property type="component" value="Unassembled WGS sequence"/>
</dbReference>
<dbReference type="AlphaFoldDB" id="A0A2Z6N6V5"/>
<name>A0A2Z6N6V5_TRISU</name>
<organism evidence="1 2">
    <name type="scientific">Trifolium subterraneum</name>
    <name type="common">Subterranean clover</name>
    <dbReference type="NCBI Taxonomy" id="3900"/>
    <lineage>
        <taxon>Eukaryota</taxon>
        <taxon>Viridiplantae</taxon>
        <taxon>Streptophyta</taxon>
        <taxon>Embryophyta</taxon>
        <taxon>Tracheophyta</taxon>
        <taxon>Spermatophyta</taxon>
        <taxon>Magnoliopsida</taxon>
        <taxon>eudicotyledons</taxon>
        <taxon>Gunneridae</taxon>
        <taxon>Pentapetalae</taxon>
        <taxon>rosids</taxon>
        <taxon>fabids</taxon>
        <taxon>Fabales</taxon>
        <taxon>Fabaceae</taxon>
        <taxon>Papilionoideae</taxon>
        <taxon>50 kb inversion clade</taxon>
        <taxon>NPAAA clade</taxon>
        <taxon>Hologalegina</taxon>
        <taxon>IRL clade</taxon>
        <taxon>Trifolieae</taxon>
        <taxon>Trifolium</taxon>
    </lineage>
</organism>
<dbReference type="OrthoDB" id="10594390at2759"/>
<reference evidence="2" key="1">
    <citation type="journal article" date="2017" name="Front. Plant Sci.">
        <title>Climate Clever Clovers: New Paradigm to Reduce the Environmental Footprint of Ruminants by Breeding Low Methanogenic Forages Utilizing Haplotype Variation.</title>
        <authorList>
            <person name="Kaur P."/>
            <person name="Appels R."/>
            <person name="Bayer P.E."/>
            <person name="Keeble-Gagnere G."/>
            <person name="Wang J."/>
            <person name="Hirakawa H."/>
            <person name="Shirasawa K."/>
            <person name="Vercoe P."/>
            <person name="Stefanova K."/>
            <person name="Durmic Z."/>
            <person name="Nichols P."/>
            <person name="Revell C."/>
            <person name="Isobe S.N."/>
            <person name="Edwards D."/>
            <person name="Erskine W."/>
        </authorList>
    </citation>
    <scope>NUCLEOTIDE SEQUENCE [LARGE SCALE GENOMIC DNA]</scope>
    <source>
        <strain evidence="2">cv. Daliak</strain>
    </source>
</reference>
<evidence type="ECO:0000313" key="1">
    <source>
        <dbReference type="EMBL" id="GAU37743.1"/>
    </source>
</evidence>
<accession>A0A2Z6N6V5</accession>
<keyword evidence="2" id="KW-1185">Reference proteome</keyword>